<protein>
    <submittedName>
        <fullName evidence="1">Uncharacterized protein</fullName>
    </submittedName>
</protein>
<dbReference type="RefSeq" id="XP_040642842.1">
    <property type="nucleotide sequence ID" value="XM_040787377.1"/>
</dbReference>
<keyword evidence="2" id="KW-1185">Reference proteome</keyword>
<dbReference type="EMBL" id="KK088412">
    <property type="protein sequence ID" value="EYE99154.1"/>
    <property type="molecule type" value="Genomic_DNA"/>
</dbReference>
<organism evidence="1 2">
    <name type="scientific">Aspergillus ruber (strain CBS 135680)</name>
    <dbReference type="NCBI Taxonomy" id="1388766"/>
    <lineage>
        <taxon>Eukaryota</taxon>
        <taxon>Fungi</taxon>
        <taxon>Dikarya</taxon>
        <taxon>Ascomycota</taxon>
        <taxon>Pezizomycotina</taxon>
        <taxon>Eurotiomycetes</taxon>
        <taxon>Eurotiomycetidae</taxon>
        <taxon>Eurotiales</taxon>
        <taxon>Aspergillaceae</taxon>
        <taxon>Aspergillus</taxon>
        <taxon>Aspergillus subgen. Aspergillus</taxon>
    </lineage>
</organism>
<reference evidence="2" key="1">
    <citation type="journal article" date="2014" name="Nat. Commun.">
        <title>Genomic adaptations of the halophilic Dead Sea filamentous fungus Eurotium rubrum.</title>
        <authorList>
            <person name="Kis-Papo T."/>
            <person name="Weig A.R."/>
            <person name="Riley R."/>
            <person name="Persoh D."/>
            <person name="Salamov A."/>
            <person name="Sun H."/>
            <person name="Lipzen A."/>
            <person name="Wasser S.P."/>
            <person name="Rambold G."/>
            <person name="Grigoriev I.V."/>
            <person name="Nevo E."/>
        </authorList>
    </citation>
    <scope>NUCLEOTIDE SEQUENCE [LARGE SCALE GENOMIC DNA]</scope>
    <source>
        <strain evidence="2">CBS 135680</strain>
    </source>
</reference>
<proteinExistence type="predicted"/>
<evidence type="ECO:0000313" key="2">
    <source>
        <dbReference type="Proteomes" id="UP000019804"/>
    </source>
</evidence>
<evidence type="ECO:0000313" key="1">
    <source>
        <dbReference type="EMBL" id="EYE99154.1"/>
    </source>
</evidence>
<gene>
    <name evidence="1" type="ORF">EURHEDRAFT_540926</name>
</gene>
<dbReference type="GeneID" id="63702501"/>
<sequence length="106" mass="12485">MTPRLLKNSFWPADEPIQRIPPSLNVVYEKIIDRVSSEQVHTVRKLIQDHCCSTASLNNTKKKKKKRIWHWALLSTLNHELQHKLNKSSCLRRENTTAMWSVCLHQ</sequence>
<name>A0A017SRF1_ASPRC</name>
<dbReference type="AlphaFoldDB" id="A0A017SRF1"/>
<dbReference type="HOGENOM" id="CLU_2222694_0_0_1"/>
<accession>A0A017SRF1</accession>
<dbReference type="Proteomes" id="UP000019804">
    <property type="component" value="Unassembled WGS sequence"/>
</dbReference>